<comment type="caution">
    <text evidence="2">The sequence shown here is derived from an EMBL/GenBank/DDBJ whole genome shotgun (WGS) entry which is preliminary data.</text>
</comment>
<evidence type="ECO:0000313" key="2">
    <source>
        <dbReference type="EMBL" id="KEO84357.1"/>
    </source>
</evidence>
<name>A0A074MEZ2_9BACL</name>
<dbReference type="Proteomes" id="UP000027931">
    <property type="component" value="Unassembled WGS sequence"/>
</dbReference>
<accession>A0A074MEZ2</accession>
<organism evidence="2 3">
    <name type="scientific">Tumebacillus flagellatus</name>
    <dbReference type="NCBI Taxonomy" id="1157490"/>
    <lineage>
        <taxon>Bacteria</taxon>
        <taxon>Bacillati</taxon>
        <taxon>Bacillota</taxon>
        <taxon>Bacilli</taxon>
        <taxon>Bacillales</taxon>
        <taxon>Alicyclobacillaceae</taxon>
        <taxon>Tumebacillus</taxon>
    </lineage>
</organism>
<dbReference type="Gene3D" id="3.30.70.100">
    <property type="match status" value="1"/>
</dbReference>
<proteinExistence type="predicted"/>
<dbReference type="EMBL" id="JMIR01000004">
    <property type="protein sequence ID" value="KEO84357.1"/>
    <property type="molecule type" value="Genomic_DNA"/>
</dbReference>
<gene>
    <name evidence="2" type="ORF">EL26_04430</name>
</gene>
<dbReference type="InterPro" id="IPR010753">
    <property type="entry name" value="DUF1330"/>
</dbReference>
<sequence length="98" mass="11218">MVHVLVTMKDNPNEPEALAEYKRRATAIRDGYGAELVLRMNVGERLVGALAEESIRLLRFPSADHVRGWLNDPRYLEIIPLREKGYERVTVTILEDIS</sequence>
<dbReference type="OrthoDB" id="9806380at2"/>
<dbReference type="eggNOG" id="ENOG5034C1A">
    <property type="taxonomic scope" value="Bacteria"/>
</dbReference>
<feature type="domain" description="DUF1330" evidence="1">
    <location>
        <begin position="13"/>
        <end position="92"/>
    </location>
</feature>
<evidence type="ECO:0000313" key="3">
    <source>
        <dbReference type="Proteomes" id="UP000027931"/>
    </source>
</evidence>
<dbReference type="AlphaFoldDB" id="A0A074MEZ2"/>
<dbReference type="RefSeq" id="WP_038084894.1">
    <property type="nucleotide sequence ID" value="NZ_JMIR01000004.1"/>
</dbReference>
<dbReference type="Pfam" id="PF07045">
    <property type="entry name" value="DUF1330"/>
    <property type="match status" value="1"/>
</dbReference>
<evidence type="ECO:0000259" key="1">
    <source>
        <dbReference type="Pfam" id="PF07045"/>
    </source>
</evidence>
<protein>
    <recommendedName>
        <fullName evidence="1">DUF1330 domain-containing protein</fullName>
    </recommendedName>
</protein>
<dbReference type="SUPFAM" id="SSF54909">
    <property type="entry name" value="Dimeric alpha+beta barrel"/>
    <property type="match status" value="1"/>
</dbReference>
<dbReference type="InterPro" id="IPR011008">
    <property type="entry name" value="Dimeric_a/b-barrel"/>
</dbReference>
<reference evidence="2 3" key="1">
    <citation type="journal article" date="2013" name="Int. J. Syst. Evol. Microbiol.">
        <title>Tumebacillus flagellatus sp. nov., an alpha-amylase/pullulanase-producing bacterium isolated from cassava wastewater.</title>
        <authorList>
            <person name="Wang Q."/>
            <person name="Xie N."/>
            <person name="Qin Y."/>
            <person name="Shen N."/>
            <person name="Zhu J."/>
            <person name="Mi H."/>
            <person name="Huang R."/>
        </authorList>
    </citation>
    <scope>NUCLEOTIDE SEQUENCE [LARGE SCALE GENOMIC DNA]</scope>
    <source>
        <strain evidence="2 3">GST4</strain>
    </source>
</reference>
<keyword evidence="3" id="KW-1185">Reference proteome</keyword>